<dbReference type="InterPro" id="IPR038726">
    <property type="entry name" value="PDDEXK_AddAB-type"/>
</dbReference>
<name>A0ABD5QNC0_9EURY</name>
<keyword evidence="3" id="KW-1185">Reference proteome</keyword>
<evidence type="ECO:0000259" key="1">
    <source>
        <dbReference type="Pfam" id="PF12705"/>
    </source>
</evidence>
<dbReference type="EMBL" id="JBHSKV010000002">
    <property type="protein sequence ID" value="MFC5133586.1"/>
    <property type="molecule type" value="Genomic_DNA"/>
</dbReference>
<sequence>MPIRRTKDLDSLYDEVAGYDLVVVPDAPFASALDRRLDRPRFGSFAVTPRRLAAGRREQAEDRLAFLEIIDRSDHDWRAVAHAVGNALQCWEHRGSLDAILEYDGYSDGTTRDVVEMMRTIRTTSKRLTETVIDDDRSIAVVGYDQLTELERSILPETFDRVELFTDGEFEYPRFHVFESATDIVSALLDTITDRNAERVAVVLDGGSRYSSLVESAFEAAGIPFYGGPGFIDDPHHRAFIRLLRIGFRGTETTVGDCRPILAGMGSDVSIDDHQKRLDAVERPELEWIREFRLSVEERTFSEALGTYARKAGVELARFDEELRTLGIADEPVTSGGVDRLSYYVQTYEVPVDRDNEGVLLADAKSSAYVDRPVVFHLGMGREWTHSAPQRPWVDTEAQFERYVGNFQRLLQSGDRQYYLVQDTAGGDPVTPCLYFGDLIDEEFERFSDLESVQHRRRPRSTGVGFDRRPPDVDPETVETISQSGLNSYVNSPRDYLFGNLLDAPDQERFVEGNLFHDFAEFYVDHPDVIADTDIGELIDAMLEEAKPFVSSADETLRRRKYRIGLGLITEYLDDDGPESDAFLTGTSGWGDNFFAVYFDEAIDSPLTERWFEDHGLGVKGKIDLVKAPDHLLDYKSGGKKRTSQIVKRAAIDPPADTPNFQAALYLTYYRTVQPNEQLEFTFFHFLEPMDDVIAGEADLGDALTTVTYYPFTFDEYVGSRDAYETLLDGYNDCRETFDDLGYSAYCDVMGQLTFPETTDRNELRASEFAEEFTAAIDGGTSDDVDAEKGADQAIRELNGVRKRTFFREDLDAFETFVDERLEELNDRRAGEERFPVDGLAGEPNYRRVDNRDLLLAEERDD</sequence>
<organism evidence="2 3">
    <name type="scientific">Halorubrum glutamatedens</name>
    <dbReference type="NCBI Taxonomy" id="2707018"/>
    <lineage>
        <taxon>Archaea</taxon>
        <taxon>Methanobacteriati</taxon>
        <taxon>Methanobacteriota</taxon>
        <taxon>Stenosarchaea group</taxon>
        <taxon>Halobacteria</taxon>
        <taxon>Halobacteriales</taxon>
        <taxon>Haloferacaceae</taxon>
        <taxon>Halorubrum</taxon>
    </lineage>
</organism>
<dbReference type="Pfam" id="PF12705">
    <property type="entry name" value="PDDEXK_1"/>
    <property type="match status" value="1"/>
</dbReference>
<reference evidence="2 3" key="1">
    <citation type="journal article" date="2019" name="Int. J. Syst. Evol. Microbiol.">
        <title>The Global Catalogue of Microorganisms (GCM) 10K type strain sequencing project: providing services to taxonomists for standard genome sequencing and annotation.</title>
        <authorList>
            <consortium name="The Broad Institute Genomics Platform"/>
            <consortium name="The Broad Institute Genome Sequencing Center for Infectious Disease"/>
            <person name="Wu L."/>
            <person name="Ma J."/>
        </authorList>
    </citation>
    <scope>NUCLEOTIDE SEQUENCE [LARGE SCALE GENOMIC DNA]</scope>
    <source>
        <strain evidence="2 3">CGMCC 1.16026</strain>
    </source>
</reference>
<protein>
    <submittedName>
        <fullName evidence="2">PD-(D/E)XK nuclease family protein</fullName>
    </submittedName>
</protein>
<comment type="caution">
    <text evidence="2">The sequence shown here is derived from an EMBL/GenBank/DDBJ whole genome shotgun (WGS) entry which is preliminary data.</text>
</comment>
<dbReference type="AlphaFoldDB" id="A0ABD5QNC0"/>
<proteinExistence type="predicted"/>
<dbReference type="SUPFAM" id="SSF52540">
    <property type="entry name" value="P-loop containing nucleoside triphosphate hydrolases"/>
    <property type="match status" value="1"/>
</dbReference>
<dbReference type="InterPro" id="IPR027417">
    <property type="entry name" value="P-loop_NTPase"/>
</dbReference>
<feature type="domain" description="PD-(D/E)XK endonuclease-like" evidence="1">
    <location>
        <begin position="480"/>
        <end position="691"/>
    </location>
</feature>
<dbReference type="RefSeq" id="WP_122105618.1">
    <property type="nucleotide sequence ID" value="NZ_JBHSKV010000002.1"/>
</dbReference>
<evidence type="ECO:0000313" key="2">
    <source>
        <dbReference type="EMBL" id="MFC5133586.1"/>
    </source>
</evidence>
<evidence type="ECO:0000313" key="3">
    <source>
        <dbReference type="Proteomes" id="UP001596145"/>
    </source>
</evidence>
<gene>
    <name evidence="2" type="ORF">ACFPJA_02425</name>
</gene>
<accession>A0ABD5QNC0</accession>
<dbReference type="Proteomes" id="UP001596145">
    <property type="component" value="Unassembled WGS sequence"/>
</dbReference>